<feature type="coiled-coil region" evidence="11">
    <location>
        <begin position="622"/>
        <end position="672"/>
    </location>
</feature>
<evidence type="ECO:0000313" key="15">
    <source>
        <dbReference type="Proteomes" id="UP001642483"/>
    </source>
</evidence>
<evidence type="ECO:0000256" key="12">
    <source>
        <dbReference type="SAM" id="MobiDB-lite"/>
    </source>
</evidence>
<comment type="catalytic activity">
    <reaction evidence="8">
        <text>L-threonyl-[protein] + ATP = O-phospho-L-threonyl-[protein] + ADP + H(+)</text>
        <dbReference type="Rhea" id="RHEA:46608"/>
        <dbReference type="Rhea" id="RHEA-COMP:11060"/>
        <dbReference type="Rhea" id="RHEA-COMP:11605"/>
        <dbReference type="ChEBI" id="CHEBI:15378"/>
        <dbReference type="ChEBI" id="CHEBI:30013"/>
        <dbReference type="ChEBI" id="CHEBI:30616"/>
        <dbReference type="ChEBI" id="CHEBI:61977"/>
        <dbReference type="ChEBI" id="CHEBI:456216"/>
        <dbReference type="EC" id="2.7.11.1"/>
    </reaction>
</comment>
<dbReference type="PROSITE" id="PS00107">
    <property type="entry name" value="PROTEIN_KINASE_ATP"/>
    <property type="match status" value="1"/>
</dbReference>
<feature type="compositionally biased region" description="Basic and acidic residues" evidence="12">
    <location>
        <begin position="897"/>
        <end position="929"/>
    </location>
</feature>
<dbReference type="CDD" id="cd08218">
    <property type="entry name" value="STKc_Nek1"/>
    <property type="match status" value="1"/>
</dbReference>
<feature type="region of interest" description="Disordered" evidence="12">
    <location>
        <begin position="1003"/>
        <end position="1237"/>
    </location>
</feature>
<evidence type="ECO:0000259" key="13">
    <source>
        <dbReference type="PROSITE" id="PS50011"/>
    </source>
</evidence>
<dbReference type="Gene3D" id="3.30.200.20">
    <property type="entry name" value="Phosphorylase Kinase, domain 1"/>
    <property type="match status" value="1"/>
</dbReference>
<keyword evidence="3" id="KW-0723">Serine/threonine-protein kinase</keyword>
<dbReference type="Proteomes" id="UP001642483">
    <property type="component" value="Unassembled WGS sequence"/>
</dbReference>
<keyword evidence="6" id="KW-0418">Kinase</keyword>
<dbReference type="InterPro" id="IPR017441">
    <property type="entry name" value="Protein_kinase_ATP_BS"/>
</dbReference>
<dbReference type="PROSITE" id="PS00108">
    <property type="entry name" value="PROTEIN_KINASE_ST"/>
    <property type="match status" value="1"/>
</dbReference>
<feature type="region of interest" description="Disordered" evidence="12">
    <location>
        <begin position="712"/>
        <end position="733"/>
    </location>
</feature>
<dbReference type="EMBL" id="CAWYQH010000097">
    <property type="protein sequence ID" value="CAK8684304.1"/>
    <property type="molecule type" value="Genomic_DNA"/>
</dbReference>
<evidence type="ECO:0000256" key="6">
    <source>
        <dbReference type="ARBA" id="ARBA00022777"/>
    </source>
</evidence>
<keyword evidence="4" id="KW-0808">Transferase</keyword>
<dbReference type="PROSITE" id="PS50011">
    <property type="entry name" value="PROTEIN_KINASE_DOM"/>
    <property type="match status" value="1"/>
</dbReference>
<evidence type="ECO:0000256" key="9">
    <source>
        <dbReference type="ARBA" id="ARBA00048679"/>
    </source>
</evidence>
<dbReference type="SMART" id="SM00220">
    <property type="entry name" value="S_TKc"/>
    <property type="match status" value="1"/>
</dbReference>
<evidence type="ECO:0000256" key="11">
    <source>
        <dbReference type="SAM" id="Coils"/>
    </source>
</evidence>
<dbReference type="SUPFAM" id="SSF56112">
    <property type="entry name" value="Protein kinase-like (PK-like)"/>
    <property type="match status" value="1"/>
</dbReference>
<organism evidence="14 15">
    <name type="scientific">Clavelina lepadiformis</name>
    <name type="common">Light-bulb sea squirt</name>
    <name type="synonym">Ascidia lepadiformis</name>
    <dbReference type="NCBI Taxonomy" id="159417"/>
    <lineage>
        <taxon>Eukaryota</taxon>
        <taxon>Metazoa</taxon>
        <taxon>Chordata</taxon>
        <taxon>Tunicata</taxon>
        <taxon>Ascidiacea</taxon>
        <taxon>Aplousobranchia</taxon>
        <taxon>Clavelinidae</taxon>
        <taxon>Clavelina</taxon>
    </lineage>
</organism>
<evidence type="ECO:0000256" key="4">
    <source>
        <dbReference type="ARBA" id="ARBA00022679"/>
    </source>
</evidence>
<feature type="region of interest" description="Disordered" evidence="12">
    <location>
        <begin position="382"/>
        <end position="453"/>
    </location>
</feature>
<keyword evidence="15" id="KW-1185">Reference proteome</keyword>
<comment type="similarity">
    <text evidence="1">Belongs to the protein kinase superfamily. NEK Ser/Thr protein kinase family. NIMA subfamily.</text>
</comment>
<feature type="compositionally biased region" description="Polar residues" evidence="12">
    <location>
        <begin position="1125"/>
        <end position="1136"/>
    </location>
</feature>
<dbReference type="EC" id="2.7.11.1" evidence="2"/>
<evidence type="ECO:0000256" key="2">
    <source>
        <dbReference type="ARBA" id="ARBA00012513"/>
    </source>
</evidence>
<feature type="compositionally biased region" description="Basic and acidic residues" evidence="12">
    <location>
        <begin position="1057"/>
        <end position="1066"/>
    </location>
</feature>
<feature type="compositionally biased region" description="Basic and acidic residues" evidence="12">
    <location>
        <begin position="1033"/>
        <end position="1048"/>
    </location>
</feature>
<feature type="domain" description="Protein kinase" evidence="13">
    <location>
        <begin position="4"/>
        <end position="258"/>
    </location>
</feature>
<keyword evidence="11" id="KW-0175">Coiled coil</keyword>
<protein>
    <recommendedName>
        <fullName evidence="2">non-specific serine/threonine protein kinase</fullName>
        <ecNumber evidence="2">2.7.11.1</ecNumber>
    </recommendedName>
</protein>
<evidence type="ECO:0000256" key="7">
    <source>
        <dbReference type="ARBA" id="ARBA00022840"/>
    </source>
</evidence>
<keyword evidence="5 10" id="KW-0547">Nucleotide-binding</keyword>
<evidence type="ECO:0000256" key="1">
    <source>
        <dbReference type="ARBA" id="ARBA00010886"/>
    </source>
</evidence>
<evidence type="ECO:0000256" key="8">
    <source>
        <dbReference type="ARBA" id="ARBA00047899"/>
    </source>
</evidence>
<feature type="compositionally biased region" description="Polar residues" evidence="12">
    <location>
        <begin position="1227"/>
        <end position="1237"/>
    </location>
</feature>
<dbReference type="Pfam" id="PF00069">
    <property type="entry name" value="Pkinase"/>
    <property type="match status" value="1"/>
</dbReference>
<accession>A0ABP0G0G1</accession>
<gene>
    <name evidence="14" type="ORF">CVLEPA_LOCUS15294</name>
</gene>
<feature type="region of interest" description="Disordered" evidence="12">
    <location>
        <begin position="878"/>
        <end position="929"/>
    </location>
</feature>
<sequence length="1493" mass="167084">MDKYTKIKKIGEGSFGKAILVKHKETGHQYVVKEIGISKMKPKERNEARKEVTVLSKMRHPNIVQYTESFEEDGHLFIVMEYCEGGDLYALINKQKGVFFSEQQVLSWFVQLCLALKHVHDRKILHRDIKTSNIFLTKSGSLKLGDFGIARVLNNTMELARTCIGTPYYLSPEICENKPYNNKSDVWALGCVVYETLTLKHAFEAGNMKNLVLKIIRGSYPPVPSRYSYDLRSLVSQLFRRNPRERPSINSILRKPFLSSLTERFLSPEQHEDEFSHTVLHKGRPRPSSAKPSRYQPPAAKRLQNIEVKGSAVGVRNRRDQQIAAAYGPSVAVKKPKLAAPRPGRVVNAQRAVDDILEKKRQQLVEEEKKRKEKLAEEKKKRLEDLQKRQRDRALRVKEEQMKRARDEARMMNLKRSADLLDPKQDDRSHLSKEPSFHQHAGRERPISAPKERGDYDKYHEHLNHLEQGNKPAAAEFAAPGLNRVKAAWDERNKAQNAILAAHANRLAGEQAAGQAKIVSEYLQRKQEAQMNKQKGNLELYRNNVAAKKPKLGVAAALQPYSAASAKAGDPDEKQYLSRLHQIRQQNYNDRKALQNKIKGNQNAYKVALADDDLTSEAVQRRMKIEALQQQAEDRAKILKEKMMKRREILDARQERKNLEEMEEKRKLENLARARGIIPPDERPVKYNPNPIGITQALFAVGAPIVQAAKDEEKAKGDEVSATTEVLSPSRPEGASLRKQILKRVNERYSIDFEEEDRKLEVEESRTRLADAASQQKEGKEKPTVKPAWDEKPGARPLPVLPEKTEASKPPAWKQWGDGGDIGAKIAGLPLQETASQMEATVLPPTLHEKPALPKRQWNVPSGTFVQRLNQMTIQAPTMTLPSDGDKEQNDGLETSPVKESDTNNKKKDEQNLQSVKEDKPPNAQDHKSVSSLIKAYGGGRPLPTPKPSINNATVVIKSVDAGQPNNPAPSKQLAANFTPVPKNGTYVIKSIDIETPEIVTNSVDVGSENADTKVKDSLEVEKQTNDATEADVVERDPPAKLDLKEEVPAMQDEAETDKLPPEESSKSQQSSSPKESPKSKDMEDTTASQTGSPKSGKSDDEDIEVVELTEGIKNIASLDDKPVQQASAWTSQEPSPTKPALPPRPTQLPNSPKKSPSSSEEADPHSESPDHKSHSKDSSKRSSPTSPQSRDVLQPPVSESPFFSKVNRVTRINNLATSPLPKQKDTPMSASPLSKSLYRTANDQMLMKLTLGHFDSPNPKFLRTCSLPDLTSAASKEEEEEDEVGFRERKHSSQLQDAENDPQELFVAASMNDTNFDEDEEVDFGSTVDDAVATDDEELDVMRANLENALLINDDGGSASPPYSAGHQAALLLEDVDDSDEGVDVINEEWQSDSDSFADDCDKDGSDNGDDSDTGSVFCRLERNREQLERDLGLEKFLEAYRCVQAIHEDADEEMAECERRVRAVLGEKHDLLYQRIRQLVLADGAYCEDND</sequence>
<evidence type="ECO:0000256" key="3">
    <source>
        <dbReference type="ARBA" id="ARBA00022527"/>
    </source>
</evidence>
<dbReference type="PANTHER" id="PTHR44899:SF5">
    <property type="entry name" value="PROTEIN KINASE DOMAIN-CONTAINING PROTEIN"/>
    <property type="match status" value="1"/>
</dbReference>
<keyword evidence="7 10" id="KW-0067">ATP-binding</keyword>
<feature type="binding site" evidence="10">
    <location>
        <position position="33"/>
    </location>
    <ligand>
        <name>ATP</name>
        <dbReference type="ChEBI" id="CHEBI:30616"/>
    </ligand>
</feature>
<evidence type="ECO:0000256" key="5">
    <source>
        <dbReference type="ARBA" id="ARBA00022741"/>
    </source>
</evidence>
<evidence type="ECO:0000256" key="10">
    <source>
        <dbReference type="PROSITE-ProRule" id="PRU10141"/>
    </source>
</evidence>
<evidence type="ECO:0000313" key="14">
    <source>
        <dbReference type="EMBL" id="CAK8684304.1"/>
    </source>
</evidence>
<feature type="region of interest" description="Disordered" evidence="12">
    <location>
        <begin position="272"/>
        <end position="299"/>
    </location>
</feature>
<feature type="region of interest" description="Disordered" evidence="12">
    <location>
        <begin position="1273"/>
        <end position="1303"/>
    </location>
</feature>
<feature type="compositionally biased region" description="Acidic residues" evidence="12">
    <location>
        <begin position="1395"/>
        <end position="1414"/>
    </location>
</feature>
<proteinExistence type="inferred from homology"/>
<dbReference type="PANTHER" id="PTHR44899">
    <property type="entry name" value="CAMK FAMILY PROTEIN KINASE"/>
    <property type="match status" value="1"/>
</dbReference>
<dbReference type="InterPro" id="IPR011009">
    <property type="entry name" value="Kinase-like_dom_sf"/>
</dbReference>
<feature type="compositionally biased region" description="Polar residues" evidence="12">
    <location>
        <begin position="1086"/>
        <end position="1096"/>
    </location>
</feature>
<comment type="caution">
    <text evidence="14">The sequence shown here is derived from an EMBL/GenBank/DDBJ whole genome shotgun (WGS) entry which is preliminary data.</text>
</comment>
<dbReference type="InterPro" id="IPR000719">
    <property type="entry name" value="Prot_kinase_dom"/>
</dbReference>
<feature type="compositionally biased region" description="Basic and acidic residues" evidence="12">
    <location>
        <begin position="1011"/>
        <end position="1025"/>
    </location>
</feature>
<reference evidence="14 15" key="1">
    <citation type="submission" date="2024-02" db="EMBL/GenBank/DDBJ databases">
        <authorList>
            <person name="Daric V."/>
            <person name="Darras S."/>
        </authorList>
    </citation>
    <scope>NUCLEOTIDE SEQUENCE [LARGE SCALE GENOMIC DNA]</scope>
</reference>
<feature type="compositionally biased region" description="Basic and acidic residues" evidence="12">
    <location>
        <begin position="777"/>
        <end position="794"/>
    </location>
</feature>
<feature type="compositionally biased region" description="Basic and acidic residues" evidence="12">
    <location>
        <begin position="1163"/>
        <end position="1181"/>
    </location>
</feature>
<name>A0ABP0G0G1_CLALP</name>
<feature type="region of interest" description="Disordered" evidence="12">
    <location>
        <begin position="1395"/>
        <end position="1417"/>
    </location>
</feature>
<comment type="catalytic activity">
    <reaction evidence="9">
        <text>L-seryl-[protein] + ATP = O-phospho-L-seryl-[protein] + ADP + H(+)</text>
        <dbReference type="Rhea" id="RHEA:17989"/>
        <dbReference type="Rhea" id="RHEA-COMP:9863"/>
        <dbReference type="Rhea" id="RHEA-COMP:11604"/>
        <dbReference type="ChEBI" id="CHEBI:15378"/>
        <dbReference type="ChEBI" id="CHEBI:29999"/>
        <dbReference type="ChEBI" id="CHEBI:30616"/>
        <dbReference type="ChEBI" id="CHEBI:83421"/>
        <dbReference type="ChEBI" id="CHEBI:456216"/>
        <dbReference type="EC" id="2.7.11.1"/>
    </reaction>
</comment>
<feature type="region of interest" description="Disordered" evidence="12">
    <location>
        <begin position="765"/>
        <end position="825"/>
    </location>
</feature>
<feature type="compositionally biased region" description="Pro residues" evidence="12">
    <location>
        <begin position="1137"/>
        <end position="1147"/>
    </location>
</feature>
<dbReference type="Gene3D" id="1.10.510.10">
    <property type="entry name" value="Transferase(Phosphotransferase) domain 1"/>
    <property type="match status" value="1"/>
</dbReference>
<dbReference type="InterPro" id="IPR008271">
    <property type="entry name" value="Ser/Thr_kinase_AS"/>
</dbReference>
<dbReference type="InterPro" id="IPR051131">
    <property type="entry name" value="NEK_Ser/Thr_kinase_NIMA"/>
</dbReference>